<evidence type="ECO:0000256" key="5">
    <source>
        <dbReference type="ARBA" id="ARBA00023163"/>
    </source>
</evidence>
<proteinExistence type="inferred from homology"/>
<dbReference type="RefSeq" id="XP_056517214.1">
    <property type="nucleotide sequence ID" value="XM_056670841.1"/>
</dbReference>
<dbReference type="InterPro" id="IPR039853">
    <property type="entry name" value="Pinin"/>
</dbReference>
<evidence type="ECO:0000256" key="7">
    <source>
        <dbReference type="ARBA" id="ARBA00023242"/>
    </source>
</evidence>
<organism evidence="10 11">
    <name type="scientific">Penicillium bovifimosum</name>
    <dbReference type="NCBI Taxonomy" id="126998"/>
    <lineage>
        <taxon>Eukaryota</taxon>
        <taxon>Fungi</taxon>
        <taxon>Dikarya</taxon>
        <taxon>Ascomycota</taxon>
        <taxon>Pezizomycotina</taxon>
        <taxon>Eurotiomycetes</taxon>
        <taxon>Eurotiomycetidae</taxon>
        <taxon>Eurotiales</taxon>
        <taxon>Aspergillaceae</taxon>
        <taxon>Penicillium</taxon>
    </lineage>
</organism>
<evidence type="ECO:0000313" key="10">
    <source>
        <dbReference type="EMBL" id="KAJ5120710.1"/>
    </source>
</evidence>
<protein>
    <recommendedName>
        <fullName evidence="9">Pinin/SDK/MemA protein domain-containing protein</fullName>
    </recommendedName>
</protein>
<comment type="caution">
    <text evidence="10">The sequence shown here is derived from an EMBL/GenBank/DDBJ whole genome shotgun (WGS) entry which is preliminary data.</text>
</comment>
<reference evidence="10" key="2">
    <citation type="journal article" date="2023" name="IMA Fungus">
        <title>Comparative genomic study of the Penicillium genus elucidates a diverse pangenome and 15 lateral gene transfer events.</title>
        <authorList>
            <person name="Petersen C."/>
            <person name="Sorensen T."/>
            <person name="Nielsen M.R."/>
            <person name="Sondergaard T.E."/>
            <person name="Sorensen J.L."/>
            <person name="Fitzpatrick D.A."/>
            <person name="Frisvad J.C."/>
            <person name="Nielsen K.L."/>
        </authorList>
    </citation>
    <scope>NUCLEOTIDE SEQUENCE</scope>
    <source>
        <strain evidence="10">IBT 22155</strain>
    </source>
</reference>
<keyword evidence="5" id="KW-0804">Transcription</keyword>
<feature type="compositionally biased region" description="Low complexity" evidence="8">
    <location>
        <begin position="52"/>
        <end position="64"/>
    </location>
</feature>
<dbReference type="GO" id="GO:0006397">
    <property type="term" value="P:mRNA processing"/>
    <property type="evidence" value="ECO:0007669"/>
    <property type="project" value="UniProtKB-KW"/>
</dbReference>
<feature type="compositionally biased region" description="Basic and acidic residues" evidence="8">
    <location>
        <begin position="112"/>
        <end position="128"/>
    </location>
</feature>
<comment type="subcellular location">
    <subcellularLocation>
        <location evidence="1">Nucleus</location>
    </subcellularLocation>
</comment>
<dbReference type="Pfam" id="PF04696">
    <property type="entry name" value="Pinin_SDK_memA"/>
    <property type="match status" value="1"/>
</dbReference>
<evidence type="ECO:0000256" key="6">
    <source>
        <dbReference type="ARBA" id="ARBA00023187"/>
    </source>
</evidence>
<evidence type="ECO:0000256" key="1">
    <source>
        <dbReference type="ARBA" id="ARBA00004123"/>
    </source>
</evidence>
<keyword evidence="11" id="KW-1185">Reference proteome</keyword>
<accession>A0A9W9KVA0</accession>
<comment type="similarity">
    <text evidence="2">Belongs to the pinin family.</text>
</comment>
<feature type="compositionally biased region" description="Basic and acidic residues" evidence="8">
    <location>
        <begin position="237"/>
        <end position="248"/>
    </location>
</feature>
<evidence type="ECO:0000313" key="11">
    <source>
        <dbReference type="Proteomes" id="UP001149079"/>
    </source>
</evidence>
<dbReference type="PANTHER" id="PTHR12707:SF0">
    <property type="entry name" value="PININ"/>
    <property type="match status" value="1"/>
</dbReference>
<evidence type="ECO:0000256" key="3">
    <source>
        <dbReference type="ARBA" id="ARBA00022664"/>
    </source>
</evidence>
<evidence type="ECO:0000256" key="2">
    <source>
        <dbReference type="ARBA" id="ARBA00010386"/>
    </source>
</evidence>
<dbReference type="GO" id="GO:0008380">
    <property type="term" value="P:RNA splicing"/>
    <property type="evidence" value="ECO:0007669"/>
    <property type="project" value="UniProtKB-KW"/>
</dbReference>
<keyword evidence="3" id="KW-0507">mRNA processing</keyword>
<dbReference type="InterPro" id="IPR006786">
    <property type="entry name" value="Pinin_SDK_MemA"/>
</dbReference>
<keyword evidence="6" id="KW-0508">mRNA splicing</keyword>
<dbReference type="GO" id="GO:0071013">
    <property type="term" value="C:catalytic step 2 spliceosome"/>
    <property type="evidence" value="ECO:0007669"/>
    <property type="project" value="TreeGrafter"/>
</dbReference>
<feature type="domain" description="Pinin/SDK/MemA protein" evidence="9">
    <location>
        <begin position="84"/>
        <end position="200"/>
    </location>
</feature>
<feature type="compositionally biased region" description="Acidic residues" evidence="8">
    <location>
        <begin position="318"/>
        <end position="332"/>
    </location>
</feature>
<feature type="compositionally biased region" description="Low complexity" evidence="8">
    <location>
        <begin position="99"/>
        <end position="109"/>
    </location>
</feature>
<evidence type="ECO:0000256" key="8">
    <source>
        <dbReference type="SAM" id="MobiDB-lite"/>
    </source>
</evidence>
<feature type="region of interest" description="Disordered" evidence="8">
    <location>
        <begin position="1"/>
        <end position="128"/>
    </location>
</feature>
<dbReference type="GeneID" id="81410012"/>
<name>A0A9W9KVA0_9EURO</name>
<evidence type="ECO:0000256" key="4">
    <source>
        <dbReference type="ARBA" id="ARBA00023015"/>
    </source>
</evidence>
<keyword evidence="7" id="KW-0539">Nucleus</keyword>
<gene>
    <name evidence="10" type="ORF">N7515_010098</name>
</gene>
<evidence type="ECO:0000259" key="9">
    <source>
        <dbReference type="Pfam" id="PF04696"/>
    </source>
</evidence>
<dbReference type="PANTHER" id="PTHR12707">
    <property type="entry name" value="PINN"/>
    <property type="match status" value="1"/>
</dbReference>
<dbReference type="EMBL" id="JAPQKL010000008">
    <property type="protein sequence ID" value="KAJ5120710.1"/>
    <property type="molecule type" value="Genomic_DNA"/>
</dbReference>
<keyword evidence="4" id="KW-0805">Transcription regulation</keyword>
<dbReference type="AlphaFoldDB" id="A0A9W9KVA0"/>
<reference evidence="10" key="1">
    <citation type="submission" date="2022-11" db="EMBL/GenBank/DDBJ databases">
        <authorList>
            <person name="Petersen C."/>
        </authorList>
    </citation>
    <scope>NUCLEOTIDE SEQUENCE</scope>
    <source>
        <strain evidence="10">IBT 22155</strain>
    </source>
</reference>
<sequence length="332" mass="37135">MSDGPETLASAVAVPDQDTEPQSPELTAKRRQSSIAEYDAKRRRLSSQGDISPQSQRGRPSSPGAIANEPAGPRPVRPRGAGREEDRKRGQRLFGGLLGTLSQSSSTAAQRRRADIEKKQQEKLKTQDVQYDELRKRRKELREEVRRREKPLYEREAMQTRHSNMLAIAHFLKTRTEPVLYYKPWQSRPGDESIIQQQIEEAKATIAREVAEFEARYPPEAFAPEQPTLAEPQQQPNEEKTQEPKADTQSDGQQVPPPAPEPEVTPTDTGSKETAEGAPDTVGVDANDQKPIPPTTDETTNVEEVATQDQTDPHRDDDGGEVLEDNEDTVIY</sequence>
<dbReference type="Proteomes" id="UP001149079">
    <property type="component" value="Unassembled WGS sequence"/>
</dbReference>
<dbReference type="OrthoDB" id="330772at2759"/>
<feature type="region of interest" description="Disordered" evidence="8">
    <location>
        <begin position="210"/>
        <end position="332"/>
    </location>
</feature>